<evidence type="ECO:0000313" key="2">
    <source>
        <dbReference type="EMBL" id="KNC73004.1"/>
    </source>
</evidence>
<dbReference type="AlphaFoldDB" id="A0A0L0F8F5"/>
<dbReference type="RefSeq" id="XP_014146906.1">
    <property type="nucleotide sequence ID" value="XM_014291431.1"/>
</dbReference>
<keyword evidence="3" id="KW-1185">Reference proteome</keyword>
<feature type="region of interest" description="Disordered" evidence="1">
    <location>
        <begin position="1"/>
        <end position="56"/>
    </location>
</feature>
<reference evidence="2 3" key="1">
    <citation type="submission" date="2011-02" db="EMBL/GenBank/DDBJ databases">
        <title>The Genome Sequence of Sphaeroforma arctica JP610.</title>
        <authorList>
            <consortium name="The Broad Institute Genome Sequencing Platform"/>
            <person name="Russ C."/>
            <person name="Cuomo C."/>
            <person name="Young S.K."/>
            <person name="Zeng Q."/>
            <person name="Gargeya S."/>
            <person name="Alvarado L."/>
            <person name="Berlin A."/>
            <person name="Chapman S.B."/>
            <person name="Chen Z."/>
            <person name="Freedman E."/>
            <person name="Gellesch M."/>
            <person name="Goldberg J."/>
            <person name="Griggs A."/>
            <person name="Gujja S."/>
            <person name="Heilman E."/>
            <person name="Heiman D."/>
            <person name="Howarth C."/>
            <person name="Mehta T."/>
            <person name="Neiman D."/>
            <person name="Pearson M."/>
            <person name="Roberts A."/>
            <person name="Saif S."/>
            <person name="Shea T."/>
            <person name="Shenoy N."/>
            <person name="Sisk P."/>
            <person name="Stolte C."/>
            <person name="Sykes S."/>
            <person name="White J."/>
            <person name="Yandava C."/>
            <person name="Burger G."/>
            <person name="Gray M.W."/>
            <person name="Holland P.W.H."/>
            <person name="King N."/>
            <person name="Lang F.B.F."/>
            <person name="Roger A.J."/>
            <person name="Ruiz-Trillo I."/>
            <person name="Haas B."/>
            <person name="Nusbaum C."/>
            <person name="Birren B."/>
        </authorList>
    </citation>
    <scope>NUCLEOTIDE SEQUENCE [LARGE SCALE GENOMIC DNA]</scope>
    <source>
        <strain evidence="2 3">JP610</strain>
    </source>
</reference>
<accession>A0A0L0F8F5</accession>
<gene>
    <name evidence="2" type="ORF">SARC_14433</name>
</gene>
<name>A0A0L0F8F5_9EUKA</name>
<dbReference type="Proteomes" id="UP000054560">
    <property type="component" value="Unassembled WGS sequence"/>
</dbReference>
<evidence type="ECO:0000256" key="1">
    <source>
        <dbReference type="SAM" id="MobiDB-lite"/>
    </source>
</evidence>
<dbReference type="EMBL" id="KQ246217">
    <property type="protein sequence ID" value="KNC73004.1"/>
    <property type="molecule type" value="Genomic_DNA"/>
</dbReference>
<dbReference type="GeneID" id="25914937"/>
<protein>
    <submittedName>
        <fullName evidence="2">Uncharacterized protein</fullName>
    </submittedName>
</protein>
<feature type="compositionally biased region" description="Basic and acidic residues" evidence="1">
    <location>
        <begin position="26"/>
        <end position="40"/>
    </location>
</feature>
<feature type="compositionally biased region" description="Acidic residues" evidence="1">
    <location>
        <begin position="1"/>
        <end position="12"/>
    </location>
</feature>
<proteinExistence type="predicted"/>
<organism evidence="2 3">
    <name type="scientific">Sphaeroforma arctica JP610</name>
    <dbReference type="NCBI Taxonomy" id="667725"/>
    <lineage>
        <taxon>Eukaryota</taxon>
        <taxon>Ichthyosporea</taxon>
        <taxon>Ichthyophonida</taxon>
        <taxon>Sphaeroforma</taxon>
    </lineage>
</organism>
<sequence>MEEHTDDGDDIADAERQVHAVNTHPVDNDGTEHMDLRDSEAPTTGIDPEGENSLADGVPVISFADILIPTSSSMREGRHRNIASDNGATRTASDASAFSPSTTDANTGAANAPVIIVQPADSRESTAPQIPVVPGVIIEDASLTPHSPTPSQADFTLPQALIDQVLASENSRDSSDGTSGVDNGSYIDRVAALYPHMTACVGAGATVSTILSNLRSIATDLEKENDRWLVESEAAEDGMVVGDYVFIETLCGSVR</sequence>
<feature type="region of interest" description="Disordered" evidence="1">
    <location>
        <begin position="82"/>
        <end position="107"/>
    </location>
</feature>
<feature type="compositionally biased region" description="Polar residues" evidence="1">
    <location>
        <begin position="83"/>
        <end position="107"/>
    </location>
</feature>
<evidence type="ECO:0000313" key="3">
    <source>
        <dbReference type="Proteomes" id="UP000054560"/>
    </source>
</evidence>